<sequence length="301" mass="32416">MTAFLAVLSSKVADRWVQVLLLPGLFFTSIAAIGLLTGQHEALSLSYLTTRVNALAAQPTAHSTLAGVLIGVGVSLVAAGAGMLADTLGALVQICWTLPADRSPASWLLRWRRKRWQGAAERLKAAVRAGTASAGEAYGTSCSEDKIRLLRRRLHRVGPAMPTCPTRVAERFRATARRTENLYGISDLPLVWPRLHAVVPDQLKTSITSAQADYAASARLAGWGLMYVAVASVWWPAAIVASAAFVACRIRAKPTADRLADLLDTTIDLHLADLAEKLGTERPDEVKLLGAHIMERIKPTL</sequence>
<comment type="caution">
    <text evidence="2">The sequence shown here is derived from an EMBL/GenBank/DDBJ whole genome shotgun (WGS) entry which is preliminary data.</text>
</comment>
<dbReference type="AlphaFoldDB" id="A0A931FF55"/>
<feature type="transmembrane region" description="Helical" evidence="1">
    <location>
        <begin position="225"/>
        <end position="248"/>
    </location>
</feature>
<keyword evidence="1" id="KW-0812">Transmembrane</keyword>
<dbReference type="Proteomes" id="UP000657385">
    <property type="component" value="Unassembled WGS sequence"/>
</dbReference>
<gene>
    <name evidence="2" type="ORF">I2501_31290</name>
</gene>
<evidence type="ECO:0000313" key="2">
    <source>
        <dbReference type="EMBL" id="MBF9072512.1"/>
    </source>
</evidence>
<evidence type="ECO:0000313" key="3">
    <source>
        <dbReference type="Proteomes" id="UP000657385"/>
    </source>
</evidence>
<reference evidence="2" key="1">
    <citation type="submission" date="2020-11" db="EMBL/GenBank/DDBJ databases">
        <title>Isolation and identification of active actinomycetes.</title>
        <authorList>
            <person name="Yu B."/>
        </authorList>
    </citation>
    <scope>NUCLEOTIDE SEQUENCE</scope>
    <source>
        <strain evidence="2">NEAU-YB345</strain>
    </source>
</reference>
<keyword evidence="1" id="KW-0472">Membrane</keyword>
<feature type="transmembrane region" description="Helical" evidence="1">
    <location>
        <begin position="20"/>
        <end position="38"/>
    </location>
</feature>
<keyword evidence="3" id="KW-1185">Reference proteome</keyword>
<keyword evidence="1" id="KW-1133">Transmembrane helix</keyword>
<name>A0A931FF55_9ACTN</name>
<feature type="transmembrane region" description="Helical" evidence="1">
    <location>
        <begin position="59"/>
        <end position="81"/>
    </location>
</feature>
<protein>
    <recommendedName>
        <fullName evidence="4">Vegetative cell wall protein gp1</fullName>
    </recommendedName>
</protein>
<dbReference type="RefSeq" id="WP_196197692.1">
    <property type="nucleotide sequence ID" value="NZ_JADPRT010000017.1"/>
</dbReference>
<evidence type="ECO:0008006" key="4">
    <source>
        <dbReference type="Google" id="ProtNLM"/>
    </source>
</evidence>
<evidence type="ECO:0000256" key="1">
    <source>
        <dbReference type="SAM" id="Phobius"/>
    </source>
</evidence>
<accession>A0A931FF55</accession>
<dbReference type="EMBL" id="JADPRT010000017">
    <property type="protein sequence ID" value="MBF9072512.1"/>
    <property type="molecule type" value="Genomic_DNA"/>
</dbReference>
<organism evidence="2 3">
    <name type="scientific">Streptacidiphilus fuscans</name>
    <dbReference type="NCBI Taxonomy" id="2789292"/>
    <lineage>
        <taxon>Bacteria</taxon>
        <taxon>Bacillati</taxon>
        <taxon>Actinomycetota</taxon>
        <taxon>Actinomycetes</taxon>
        <taxon>Kitasatosporales</taxon>
        <taxon>Streptomycetaceae</taxon>
        <taxon>Streptacidiphilus</taxon>
    </lineage>
</organism>
<proteinExistence type="predicted"/>